<gene>
    <name evidence="2" type="ORF">MKW94_019675</name>
</gene>
<dbReference type="PANTHER" id="PTHR44137:SF57">
    <property type="entry name" value="CHAPERONE DNAJ-DOMAIN PROTEIN"/>
    <property type="match status" value="1"/>
</dbReference>
<protein>
    <recommendedName>
        <fullName evidence="1">J domain-containing protein</fullName>
    </recommendedName>
</protein>
<dbReference type="SMART" id="SM00271">
    <property type="entry name" value="DnaJ"/>
    <property type="match status" value="1"/>
</dbReference>
<dbReference type="AlphaFoldDB" id="A0AA41VI75"/>
<dbReference type="EMBL" id="JAJJMA010226236">
    <property type="protein sequence ID" value="MCL7041674.1"/>
    <property type="molecule type" value="Genomic_DNA"/>
</dbReference>
<proteinExistence type="predicted"/>
<dbReference type="Proteomes" id="UP001177140">
    <property type="component" value="Unassembled WGS sequence"/>
</dbReference>
<evidence type="ECO:0000259" key="1">
    <source>
        <dbReference type="PROSITE" id="PS50076"/>
    </source>
</evidence>
<dbReference type="Pfam" id="PF00226">
    <property type="entry name" value="DnaJ"/>
    <property type="match status" value="1"/>
</dbReference>
<name>A0AA41VI75_PAPNU</name>
<evidence type="ECO:0000313" key="2">
    <source>
        <dbReference type="EMBL" id="MCL7041674.1"/>
    </source>
</evidence>
<dbReference type="InterPro" id="IPR001623">
    <property type="entry name" value="DnaJ_domain"/>
</dbReference>
<feature type="non-terminal residue" evidence="2">
    <location>
        <position position="117"/>
    </location>
</feature>
<evidence type="ECO:0000313" key="3">
    <source>
        <dbReference type="Proteomes" id="UP001177140"/>
    </source>
</evidence>
<organism evidence="2 3">
    <name type="scientific">Papaver nudicaule</name>
    <name type="common">Iceland poppy</name>
    <dbReference type="NCBI Taxonomy" id="74823"/>
    <lineage>
        <taxon>Eukaryota</taxon>
        <taxon>Viridiplantae</taxon>
        <taxon>Streptophyta</taxon>
        <taxon>Embryophyta</taxon>
        <taxon>Tracheophyta</taxon>
        <taxon>Spermatophyta</taxon>
        <taxon>Magnoliopsida</taxon>
        <taxon>Ranunculales</taxon>
        <taxon>Papaveraceae</taxon>
        <taxon>Papaveroideae</taxon>
        <taxon>Papaver</taxon>
    </lineage>
</organism>
<dbReference type="SUPFAM" id="SSF46565">
    <property type="entry name" value="Chaperone J-domain"/>
    <property type="match status" value="1"/>
</dbReference>
<dbReference type="PANTHER" id="PTHR44137">
    <property type="entry name" value="BNAC03G44070D PROTEIN"/>
    <property type="match status" value="1"/>
</dbReference>
<feature type="domain" description="J" evidence="1">
    <location>
        <begin position="71"/>
        <end position="117"/>
    </location>
</feature>
<comment type="caution">
    <text evidence="2">The sequence shown here is derived from an EMBL/GenBank/DDBJ whole genome shotgun (WGS) entry which is preliminary data.</text>
</comment>
<dbReference type="InterPro" id="IPR036869">
    <property type="entry name" value="J_dom_sf"/>
</dbReference>
<accession>A0AA41VI75</accession>
<dbReference type="Gene3D" id="1.10.287.110">
    <property type="entry name" value="DnaJ domain"/>
    <property type="match status" value="1"/>
</dbReference>
<reference evidence="2" key="1">
    <citation type="submission" date="2022-03" db="EMBL/GenBank/DDBJ databases">
        <title>A functionally conserved STORR gene fusion in Papaver species that diverged 16.8 million years ago.</title>
        <authorList>
            <person name="Catania T."/>
        </authorList>
    </citation>
    <scope>NUCLEOTIDE SEQUENCE</scope>
    <source>
        <strain evidence="2">S-191538</strain>
    </source>
</reference>
<sequence length="117" mass="12973">MECNKEEAVIAKELALRKMSTKDYVGAISMVHKAQKLYPSGAEENSFTQMITVCQVHSSADRKVAGTSDPDWYAILQIGQTADETSIKKQFRKLALQLHPDKNKFPGAEAAFKLIGE</sequence>
<dbReference type="PRINTS" id="PR00625">
    <property type="entry name" value="JDOMAIN"/>
</dbReference>
<dbReference type="CDD" id="cd06257">
    <property type="entry name" value="DnaJ"/>
    <property type="match status" value="1"/>
</dbReference>
<dbReference type="PROSITE" id="PS50076">
    <property type="entry name" value="DNAJ_2"/>
    <property type="match status" value="1"/>
</dbReference>
<keyword evidence="3" id="KW-1185">Reference proteome</keyword>